<dbReference type="AlphaFoldDB" id="A0AAD1XJQ1"/>
<dbReference type="EMBL" id="CAMPGE010015384">
    <property type="protein sequence ID" value="CAI2374011.1"/>
    <property type="molecule type" value="Genomic_DNA"/>
</dbReference>
<feature type="compositionally biased region" description="Basic and acidic residues" evidence="1">
    <location>
        <begin position="19"/>
        <end position="43"/>
    </location>
</feature>
<accession>A0AAD1XJQ1</accession>
<evidence type="ECO:0000313" key="2">
    <source>
        <dbReference type="EMBL" id="CAI2374011.1"/>
    </source>
</evidence>
<dbReference type="Proteomes" id="UP001295684">
    <property type="component" value="Unassembled WGS sequence"/>
</dbReference>
<proteinExistence type="predicted"/>
<evidence type="ECO:0000256" key="1">
    <source>
        <dbReference type="SAM" id="MobiDB-lite"/>
    </source>
</evidence>
<protein>
    <submittedName>
        <fullName evidence="2">Uncharacterized protein</fullName>
    </submittedName>
</protein>
<gene>
    <name evidence="2" type="ORF">ECRASSUSDP1_LOCUS15360</name>
</gene>
<name>A0AAD1XJQ1_EUPCR</name>
<reference evidence="2" key="1">
    <citation type="submission" date="2023-07" db="EMBL/GenBank/DDBJ databases">
        <authorList>
            <consortium name="AG Swart"/>
            <person name="Singh M."/>
            <person name="Singh A."/>
            <person name="Seah K."/>
            <person name="Emmerich C."/>
        </authorList>
    </citation>
    <scope>NUCLEOTIDE SEQUENCE</scope>
    <source>
        <strain evidence="2">DP1</strain>
    </source>
</reference>
<feature type="region of interest" description="Disordered" evidence="1">
    <location>
        <begin position="1"/>
        <end position="43"/>
    </location>
</feature>
<sequence length="294" mass="34066">MESKDMQNSEIQHVCESQADTKHLNEEHKTDESSKLSRDAGRIKDDQESLKLEQVSSTQHQRECALLNLKTWHYANKAFLSHLNLYGSSSYINLNLLKHTHFGFVKKMKSLTLPSLDRVDLFNIKFDRKNKDAFFKKCFPIKILNFRISLYCLTDASKLLLRLSRVSYKVIQQIGLATLIIDESQMRKLFMLVKHILRVNLSFCKLNFTKVIDLDTCLKGTAIEDLHIFSCGGKMFSDWVNKPDNCSKFIESLSKSDLKNSLKKVFVHEAQVERDFARQAILKSELKHVTFIIN</sequence>
<comment type="caution">
    <text evidence="2">The sequence shown here is derived from an EMBL/GenBank/DDBJ whole genome shotgun (WGS) entry which is preliminary data.</text>
</comment>
<organism evidence="2 3">
    <name type="scientific">Euplotes crassus</name>
    <dbReference type="NCBI Taxonomy" id="5936"/>
    <lineage>
        <taxon>Eukaryota</taxon>
        <taxon>Sar</taxon>
        <taxon>Alveolata</taxon>
        <taxon>Ciliophora</taxon>
        <taxon>Intramacronucleata</taxon>
        <taxon>Spirotrichea</taxon>
        <taxon>Hypotrichia</taxon>
        <taxon>Euplotida</taxon>
        <taxon>Euplotidae</taxon>
        <taxon>Moneuplotes</taxon>
    </lineage>
</organism>
<evidence type="ECO:0000313" key="3">
    <source>
        <dbReference type="Proteomes" id="UP001295684"/>
    </source>
</evidence>
<keyword evidence="3" id="KW-1185">Reference proteome</keyword>